<evidence type="ECO:0000256" key="1">
    <source>
        <dbReference type="SAM" id="MobiDB-lite"/>
    </source>
</evidence>
<dbReference type="AlphaFoldDB" id="A0A9Q1GDN2"/>
<protein>
    <submittedName>
        <fullName evidence="2">Uncharacterized protein</fullName>
    </submittedName>
</protein>
<reference evidence="2" key="1">
    <citation type="journal article" date="2023" name="Science">
        <title>Genome structures resolve the early diversification of teleost fishes.</title>
        <authorList>
            <person name="Parey E."/>
            <person name="Louis A."/>
            <person name="Montfort J."/>
            <person name="Bouchez O."/>
            <person name="Roques C."/>
            <person name="Iampietro C."/>
            <person name="Lluch J."/>
            <person name="Castinel A."/>
            <person name="Donnadieu C."/>
            <person name="Desvignes T."/>
            <person name="Floi Bucao C."/>
            <person name="Jouanno E."/>
            <person name="Wen M."/>
            <person name="Mejri S."/>
            <person name="Dirks R."/>
            <person name="Jansen H."/>
            <person name="Henkel C."/>
            <person name="Chen W.J."/>
            <person name="Zahm M."/>
            <person name="Cabau C."/>
            <person name="Klopp C."/>
            <person name="Thompson A.W."/>
            <person name="Robinson-Rechavi M."/>
            <person name="Braasch I."/>
            <person name="Lecointre G."/>
            <person name="Bobe J."/>
            <person name="Postlethwait J.H."/>
            <person name="Berthelot C."/>
            <person name="Roest Crollius H."/>
            <person name="Guiguen Y."/>
        </authorList>
    </citation>
    <scope>NUCLEOTIDE SEQUENCE</scope>
    <source>
        <strain evidence="2">WJC10195</strain>
    </source>
</reference>
<keyword evidence="3" id="KW-1185">Reference proteome</keyword>
<sequence length="106" mass="11655">MEERRVCARTESTASARPRPLSLSRDTGPQGPSELLLLISLLRTAVPHRCLRLGQPAQLRTELEADRGMPPHTPRLSIASCDAMTGPQLIPSFSFHHGSIEDVITF</sequence>
<dbReference type="EMBL" id="JAINUF010000001">
    <property type="protein sequence ID" value="KAJ8381564.1"/>
    <property type="molecule type" value="Genomic_DNA"/>
</dbReference>
<gene>
    <name evidence="2" type="ORF">SKAU_G00023420</name>
</gene>
<evidence type="ECO:0000313" key="2">
    <source>
        <dbReference type="EMBL" id="KAJ8381564.1"/>
    </source>
</evidence>
<comment type="caution">
    <text evidence="2">The sequence shown here is derived from an EMBL/GenBank/DDBJ whole genome shotgun (WGS) entry which is preliminary data.</text>
</comment>
<evidence type="ECO:0000313" key="3">
    <source>
        <dbReference type="Proteomes" id="UP001152622"/>
    </source>
</evidence>
<proteinExistence type="predicted"/>
<dbReference type="Proteomes" id="UP001152622">
    <property type="component" value="Chromosome 1"/>
</dbReference>
<organism evidence="2 3">
    <name type="scientific">Synaphobranchus kaupii</name>
    <name type="common">Kaup's arrowtooth eel</name>
    <dbReference type="NCBI Taxonomy" id="118154"/>
    <lineage>
        <taxon>Eukaryota</taxon>
        <taxon>Metazoa</taxon>
        <taxon>Chordata</taxon>
        <taxon>Craniata</taxon>
        <taxon>Vertebrata</taxon>
        <taxon>Euteleostomi</taxon>
        <taxon>Actinopterygii</taxon>
        <taxon>Neopterygii</taxon>
        <taxon>Teleostei</taxon>
        <taxon>Anguilliformes</taxon>
        <taxon>Synaphobranchidae</taxon>
        <taxon>Synaphobranchus</taxon>
    </lineage>
</organism>
<feature type="region of interest" description="Disordered" evidence="1">
    <location>
        <begin position="1"/>
        <end position="30"/>
    </location>
</feature>
<name>A0A9Q1GDN2_SYNKA</name>
<accession>A0A9Q1GDN2</accession>